<dbReference type="EMBL" id="BKCJ010144231">
    <property type="protein sequence ID" value="GEX99495.1"/>
    <property type="molecule type" value="Genomic_DNA"/>
</dbReference>
<reference evidence="4" key="1">
    <citation type="journal article" date="2019" name="Sci. Rep.">
        <title>Draft genome of Tanacetum cinerariifolium, the natural source of mosquito coil.</title>
        <authorList>
            <person name="Yamashiro T."/>
            <person name="Shiraishi A."/>
            <person name="Satake H."/>
            <person name="Nakayama K."/>
        </authorList>
    </citation>
    <scope>NUCLEOTIDE SEQUENCE</scope>
</reference>
<feature type="region of interest" description="Disordered" evidence="1">
    <location>
        <begin position="84"/>
        <end position="111"/>
    </location>
</feature>
<protein>
    <submittedName>
        <fullName evidence="4">Retrovirus-related Pol polyprotein from transposon TNT 1-94</fullName>
    </submittedName>
</protein>
<feature type="domain" description="Retrovirus-related Pol polyprotein from transposon TNT 1-94-like beta-barrel" evidence="3">
    <location>
        <begin position="613"/>
        <end position="684"/>
    </location>
</feature>
<feature type="compositionally biased region" description="Low complexity" evidence="1">
    <location>
        <begin position="825"/>
        <end position="834"/>
    </location>
</feature>
<dbReference type="InterPro" id="IPR054722">
    <property type="entry name" value="PolX-like_BBD"/>
</dbReference>
<sequence>MLDRTDFASWKQRIRLYCRGPERPQVYSDLSPKEKDRYNADIRATNILLQGLPKDIYTLINHYTHAKDIWDNVKMLLEGSGFNQRRSGISTDRQNRGQGTNPRGRGAAGFGGVQNRVGNANLGQARQVKCYNYDGIGHIARNRAQSKHPQNSNYYKDKMLLMQAQENGVALDEEQLLFFAGGQDTAIDEDVNEQPVQDLTLNVDNVFQADDCDAFDFDVDEAPMAQTMFMANLSSANHDNVCAHHEEHEMHENVQLNHVVDSHANYTSDSNMIPYDQPKPYYNELNKVAIGYKIPLCLTRAKQIQPTLYNGHEIIKDNHVSVIVRNTEDTLEIAKITRRKMNDKMRDPECVTHKFKIAPHDYSKENFLATFTPQKQLTPEQIFWSHDLIKMKSEALKEQTTVSRPIKALTMYLPNTPATLVPRVLPTKSQAIQKALTIEIKEMRDVFKELEAEVAQCGVDRKLDEIERKNLLIENDNLIIECLSKEVFFVATNSELNVARFTKMHVAHTSVETRCLELKAELTNLRDKSHNDNHDELVKRFSNLENVETIHCIVEEAKVVRTLDSSIISACLYTKHSHELLEYAIGTCPQDSHQRDKKHAHAPLIRKKQVTFTDQCCSKHMTGDRSRLMNFVKRFIGIVRFGNDHFGAIMGYGDYVIGDSVISRVYYVEGLGYNLFSVRQLCDADLEVAFKKHSCYVRDTDGVELIKGSRGSNLYTISVEYMMKSSPICLLSKASKNKSWLWHRQVVATACYTPNQSLIHTRHNKTPYELVLEYSLVMQQARKPMFNEYLKPLRVKRPVSPAQAIQAPVNSVGTPSSTTIDQHAPSPSTSPSSSALQSHQGVAAESIFREDNPIAPIDNNPFINVFAPEPSSDTSSSEDELFAPVARIKSIRIVIANSTSKNMTIYQMDVKTAFLNGELKEEVYALPTKKHLEALKRVFWYLKGSINWGLWYPKDTAMALTAHADADHAGCQDTRRSTSESALFLGDKLILWMRSQLIDYGFDFNKIPLYFDNHQVEKGVVELYFVTMDYQLANIFTKGLPRQRFKFILPRLGMKSMSPATLKRLQEEEGE</sequence>
<feature type="domain" description="Reverse transcriptase Ty1/copia-type" evidence="2">
    <location>
        <begin position="879"/>
        <end position="927"/>
    </location>
</feature>
<dbReference type="AlphaFoldDB" id="A0A699HBX9"/>
<dbReference type="Pfam" id="PF22936">
    <property type="entry name" value="Pol_BBD"/>
    <property type="match status" value="1"/>
</dbReference>
<accession>A0A699HBX9</accession>
<dbReference type="PANTHER" id="PTHR11439">
    <property type="entry name" value="GAG-POL-RELATED RETROTRANSPOSON"/>
    <property type="match status" value="1"/>
</dbReference>
<gene>
    <name evidence="4" type="ORF">Tci_371470</name>
</gene>
<feature type="compositionally biased region" description="Polar residues" evidence="1">
    <location>
        <begin position="808"/>
        <end position="821"/>
    </location>
</feature>
<organism evidence="4">
    <name type="scientific">Tanacetum cinerariifolium</name>
    <name type="common">Dalmatian daisy</name>
    <name type="synonym">Chrysanthemum cinerariifolium</name>
    <dbReference type="NCBI Taxonomy" id="118510"/>
    <lineage>
        <taxon>Eukaryota</taxon>
        <taxon>Viridiplantae</taxon>
        <taxon>Streptophyta</taxon>
        <taxon>Embryophyta</taxon>
        <taxon>Tracheophyta</taxon>
        <taxon>Spermatophyta</taxon>
        <taxon>Magnoliopsida</taxon>
        <taxon>eudicotyledons</taxon>
        <taxon>Gunneridae</taxon>
        <taxon>Pentapetalae</taxon>
        <taxon>asterids</taxon>
        <taxon>campanulids</taxon>
        <taxon>Asterales</taxon>
        <taxon>Asteraceae</taxon>
        <taxon>Asteroideae</taxon>
        <taxon>Anthemideae</taxon>
        <taxon>Anthemidinae</taxon>
        <taxon>Tanacetum</taxon>
    </lineage>
</organism>
<feature type="compositionally biased region" description="Polar residues" evidence="1">
    <location>
        <begin position="84"/>
        <end position="101"/>
    </location>
</feature>
<proteinExistence type="predicted"/>
<evidence type="ECO:0000259" key="2">
    <source>
        <dbReference type="Pfam" id="PF07727"/>
    </source>
</evidence>
<feature type="region of interest" description="Disordered" evidence="1">
    <location>
        <begin position="801"/>
        <end position="842"/>
    </location>
</feature>
<dbReference type="PANTHER" id="PTHR11439:SF509">
    <property type="entry name" value="RNA-DIRECTED DNA POLYMERASE"/>
    <property type="match status" value="1"/>
</dbReference>
<dbReference type="InterPro" id="IPR013103">
    <property type="entry name" value="RVT_2"/>
</dbReference>
<name>A0A699HBX9_TANCI</name>
<evidence type="ECO:0000259" key="3">
    <source>
        <dbReference type="Pfam" id="PF22936"/>
    </source>
</evidence>
<comment type="caution">
    <text evidence="4">The sequence shown here is derived from an EMBL/GenBank/DDBJ whole genome shotgun (WGS) entry which is preliminary data.</text>
</comment>
<dbReference type="Pfam" id="PF07727">
    <property type="entry name" value="RVT_2"/>
    <property type="match status" value="1"/>
</dbReference>
<evidence type="ECO:0000313" key="4">
    <source>
        <dbReference type="EMBL" id="GEX99495.1"/>
    </source>
</evidence>
<evidence type="ECO:0000256" key="1">
    <source>
        <dbReference type="SAM" id="MobiDB-lite"/>
    </source>
</evidence>